<feature type="region of interest" description="Disordered" evidence="1">
    <location>
        <begin position="153"/>
        <end position="328"/>
    </location>
</feature>
<proteinExistence type="predicted"/>
<evidence type="ECO:0000313" key="3">
    <source>
        <dbReference type="EMBL" id="SDG05319.1"/>
    </source>
</evidence>
<feature type="chain" id="PRO_5009242561" evidence="2">
    <location>
        <begin position="27"/>
        <end position="571"/>
    </location>
</feature>
<protein>
    <submittedName>
        <fullName evidence="3">Uncharacterized protein</fullName>
    </submittedName>
</protein>
<gene>
    <name evidence="3" type="ORF">SAMN05444167_4114</name>
</gene>
<feature type="region of interest" description="Disordered" evidence="1">
    <location>
        <begin position="415"/>
        <end position="451"/>
    </location>
</feature>
<keyword evidence="2" id="KW-0732">Signal</keyword>
<sequence length="571" mass="60907">MHARSFAMRWLSAATVLCSLPLAAVAQMHKVAKPDQVTRAVALYEYVGDDPLKPKAARLIPVSLFIGGHYEDAGIYLARPIPFALESGIRYDLQKSGVQQNVFDLIASRNFAGSAIAANLPFDDGWFGYGRVSAPKAPKAGRIRPNCGNAHVVQEAPKDDGKPHFGSKSSDSKTADPKAAAAAIPEECREEDTPAKVTLDDYGSGKKDKDSVDPERPTLHRSPESSAHNTGDQGKANKKDSKKPPEATVTQNNAPADDPDRPTIRHRAAEEDDPNALPPDPMELASRSTAKAAETRAAGPSDVRSSANETVTEGGTISSGDTMSGGPVLRRGAITTAKDDTQAVVKVKASTVSTLSTPLDSIVAVSDAKDRPAHDFTYKFSNNTERATALSALEDLARAVVMNPALATDALETTAAPKPSAAAPVKPATTAKTTTARNRSTRTAKTTAPASPSVTFADEQMGAYQLYFSAPVSYTFFARVPATDSAPERYVTVVANTDPDGTLHPAMRTVTDSMHLDRIPRYRPIDVVDADATNRAEILMELRHGSSRQFALYRLLGNKTDQVFVSGTTVL</sequence>
<dbReference type="EMBL" id="LT629690">
    <property type="protein sequence ID" value="SDG05319.1"/>
    <property type="molecule type" value="Genomic_DNA"/>
</dbReference>
<dbReference type="RefSeq" id="WP_083346789.1">
    <property type="nucleotide sequence ID" value="NZ_LT629690.1"/>
</dbReference>
<feature type="signal peptide" evidence="2">
    <location>
        <begin position="1"/>
        <end position="26"/>
    </location>
</feature>
<feature type="compositionally biased region" description="Basic and acidic residues" evidence="1">
    <location>
        <begin position="235"/>
        <end position="245"/>
    </location>
</feature>
<reference evidence="3 4" key="1">
    <citation type="submission" date="2016-10" db="EMBL/GenBank/DDBJ databases">
        <authorList>
            <person name="de Groot N.N."/>
        </authorList>
    </citation>
    <scope>NUCLEOTIDE SEQUENCE [LARGE SCALE GENOMIC DNA]</scope>
    <source>
        <strain evidence="3 4">GAS232</strain>
    </source>
</reference>
<dbReference type="OrthoDB" id="113128at2"/>
<dbReference type="AlphaFoldDB" id="A0A1G7R581"/>
<organism evidence="3 4">
    <name type="scientific">Terriglobus roseus</name>
    <dbReference type="NCBI Taxonomy" id="392734"/>
    <lineage>
        <taxon>Bacteria</taxon>
        <taxon>Pseudomonadati</taxon>
        <taxon>Acidobacteriota</taxon>
        <taxon>Terriglobia</taxon>
        <taxon>Terriglobales</taxon>
        <taxon>Acidobacteriaceae</taxon>
        <taxon>Terriglobus</taxon>
    </lineage>
</organism>
<feature type="compositionally biased region" description="Basic and acidic residues" evidence="1">
    <location>
        <begin position="258"/>
        <end position="269"/>
    </location>
</feature>
<feature type="compositionally biased region" description="Polar residues" evidence="1">
    <location>
        <begin position="303"/>
        <end position="322"/>
    </location>
</feature>
<feature type="compositionally biased region" description="Low complexity" evidence="1">
    <location>
        <begin position="415"/>
        <end position="448"/>
    </location>
</feature>
<feature type="compositionally biased region" description="Basic and acidic residues" evidence="1">
    <location>
        <begin position="203"/>
        <end position="223"/>
    </location>
</feature>
<dbReference type="Proteomes" id="UP000182427">
    <property type="component" value="Chromosome I"/>
</dbReference>
<evidence type="ECO:0000256" key="1">
    <source>
        <dbReference type="SAM" id="MobiDB-lite"/>
    </source>
</evidence>
<name>A0A1G7R581_9BACT</name>
<evidence type="ECO:0000313" key="4">
    <source>
        <dbReference type="Proteomes" id="UP000182427"/>
    </source>
</evidence>
<keyword evidence="4" id="KW-1185">Reference proteome</keyword>
<accession>A0A1G7R581</accession>
<evidence type="ECO:0000256" key="2">
    <source>
        <dbReference type="SAM" id="SignalP"/>
    </source>
</evidence>